<keyword evidence="1" id="KW-0129">CBS domain</keyword>
<dbReference type="InterPro" id="IPR005835">
    <property type="entry name" value="NTP_transferase_dom"/>
</dbReference>
<reference evidence="3" key="1">
    <citation type="submission" date="2021-04" db="EMBL/GenBank/DDBJ databases">
        <title>Genome seq and assembly of Bacillus sp.</title>
        <authorList>
            <person name="Chhetri G."/>
        </authorList>
    </citation>
    <scope>NUCLEOTIDE SEQUENCE</scope>
    <source>
        <strain evidence="3">RG28</strain>
    </source>
</reference>
<dbReference type="Proteomes" id="UP000682134">
    <property type="component" value="Unassembled WGS sequence"/>
</dbReference>
<evidence type="ECO:0000313" key="3">
    <source>
        <dbReference type="EMBL" id="MBP0726729.1"/>
    </source>
</evidence>
<dbReference type="Gene3D" id="3.90.550.10">
    <property type="entry name" value="Spore Coat Polysaccharide Biosynthesis Protein SpsA, Chain A"/>
    <property type="match status" value="1"/>
</dbReference>
<dbReference type="CDD" id="cd06426">
    <property type="entry name" value="NTP_transferase_like_2"/>
    <property type="match status" value="1"/>
</dbReference>
<name>A0A940NK11_9BACI</name>
<sequence length="366" mass="42099">MIYDVNKLLLLKNSTILEALKIIDEGALQIAFVINEYSQLVGSVTDGDIRRAILKGSTLHEPVGKIMNENPVYLFKNEIYSSTSIKEIKLKGIRVLPLLDPNRRVIDFTLIEDMHSNIRQQNAVVIMAGGLGSRLMPLTNDIPKPMLKVGDKPILETIIERFKSQGFYNFYLSVNYKKDVIKNYFKDGDEFDIIINYIEEEFPLGTGGALSKLPQSITDPIIVMNGDILTNMNFNQLIQFHQENQSSATMCVRDYEFQVPYGVIKTLNQRLIGIEEKPIHRNFVNAGIYCISPDMLQIIPCNTFYNMTDLFQDTINLSKETTVFPIREFWLDIGQMQDYEKGNQIYKEIFQQDQQVEKKEGYYVTQ</sequence>
<dbReference type="PROSITE" id="PS51371">
    <property type="entry name" value="CBS"/>
    <property type="match status" value="1"/>
</dbReference>
<gene>
    <name evidence="3" type="ORF">J5Y03_16345</name>
</gene>
<dbReference type="RefSeq" id="WP_209407074.1">
    <property type="nucleotide sequence ID" value="NZ_JAGIYQ010000014.1"/>
</dbReference>
<evidence type="ECO:0000313" key="4">
    <source>
        <dbReference type="Proteomes" id="UP000682134"/>
    </source>
</evidence>
<dbReference type="EMBL" id="JAGIYQ010000014">
    <property type="protein sequence ID" value="MBP0726729.1"/>
    <property type="molecule type" value="Genomic_DNA"/>
</dbReference>
<evidence type="ECO:0000256" key="1">
    <source>
        <dbReference type="PROSITE-ProRule" id="PRU00703"/>
    </source>
</evidence>
<protein>
    <submittedName>
        <fullName evidence="3">Nucleotidyltransferase family protein</fullName>
    </submittedName>
</protein>
<dbReference type="InterPro" id="IPR029044">
    <property type="entry name" value="Nucleotide-diphossugar_trans"/>
</dbReference>
<organism evidence="3 4">
    <name type="scientific">Gottfriedia endophytica</name>
    <dbReference type="NCBI Taxonomy" id="2820819"/>
    <lineage>
        <taxon>Bacteria</taxon>
        <taxon>Bacillati</taxon>
        <taxon>Bacillota</taxon>
        <taxon>Bacilli</taxon>
        <taxon>Bacillales</taxon>
        <taxon>Bacillaceae</taxon>
        <taxon>Gottfriedia</taxon>
    </lineage>
</organism>
<dbReference type="Pfam" id="PF00483">
    <property type="entry name" value="NTP_transferase"/>
    <property type="match status" value="1"/>
</dbReference>
<dbReference type="InterPro" id="IPR046342">
    <property type="entry name" value="CBS_dom_sf"/>
</dbReference>
<dbReference type="InterPro" id="IPR000644">
    <property type="entry name" value="CBS_dom"/>
</dbReference>
<dbReference type="SUPFAM" id="SSF53448">
    <property type="entry name" value="Nucleotide-diphospho-sugar transferases"/>
    <property type="match status" value="1"/>
</dbReference>
<keyword evidence="4" id="KW-1185">Reference proteome</keyword>
<comment type="caution">
    <text evidence="3">The sequence shown here is derived from an EMBL/GenBank/DDBJ whole genome shotgun (WGS) entry which is preliminary data.</text>
</comment>
<feature type="domain" description="CBS" evidence="2">
    <location>
        <begin position="1"/>
        <end position="59"/>
    </location>
</feature>
<dbReference type="PANTHER" id="PTHR22572">
    <property type="entry name" value="SUGAR-1-PHOSPHATE GUANYL TRANSFERASE"/>
    <property type="match status" value="1"/>
</dbReference>
<evidence type="ECO:0000259" key="2">
    <source>
        <dbReference type="PROSITE" id="PS51371"/>
    </source>
</evidence>
<proteinExistence type="predicted"/>
<dbReference type="InterPro" id="IPR050486">
    <property type="entry name" value="Mannose-1P_guanyltransferase"/>
</dbReference>
<dbReference type="AlphaFoldDB" id="A0A940NK11"/>
<dbReference type="Pfam" id="PF00571">
    <property type="entry name" value="CBS"/>
    <property type="match status" value="1"/>
</dbReference>
<accession>A0A940NK11</accession>
<dbReference type="Gene3D" id="3.10.580.10">
    <property type="entry name" value="CBS-domain"/>
    <property type="match status" value="1"/>
</dbReference>